<feature type="compositionally biased region" description="Basic and acidic residues" evidence="5">
    <location>
        <begin position="347"/>
        <end position="356"/>
    </location>
</feature>
<feature type="transmembrane region" description="Helical" evidence="6">
    <location>
        <begin position="128"/>
        <end position="149"/>
    </location>
</feature>
<reference evidence="8 9" key="1">
    <citation type="journal article" date="2024" name="Nat. Commun.">
        <title>Phylogenomics reveals the evolutionary origins of lichenization in chlorophyte algae.</title>
        <authorList>
            <person name="Puginier C."/>
            <person name="Libourel C."/>
            <person name="Otte J."/>
            <person name="Skaloud P."/>
            <person name="Haon M."/>
            <person name="Grisel S."/>
            <person name="Petersen M."/>
            <person name="Berrin J.G."/>
            <person name="Delaux P.M."/>
            <person name="Dal Grande F."/>
            <person name="Keller J."/>
        </authorList>
    </citation>
    <scope>NUCLEOTIDE SEQUENCE [LARGE SCALE GENOMIC DNA]</scope>
    <source>
        <strain evidence="8 9">SAG 2043</strain>
    </source>
</reference>
<sequence length="356" mass="38307">MGTADRKLVLDGAAWLGNVLSSVFIIFVNKVLMQKTGYGFKYATTLCALHYLVCSIAIWATQAFGGAKKVSLPPKDLLLFTATANMSIVTLNLSLMINSVGFYQIAKLLIIPFVCLVERFWLGRVFTSRIICSVCVVIVGVAVVTVTDLNLEKNPMGLLVAGLSVVSSGMQQIFCRTMQQKHHLSSHELLSNTAPAQGWSLLVLGPFLDRYVSSSWVFQYDWNVPALFILAMSCSCAVLVNVSQFACLGRFSAVSFQVLGHSKTVLVLLGGWLFLGDRVTGKQLGGMCLAVAGMVMYGMASSGAQPAPLGKKVSAEETALLSQNRSDTAEAVSALPSGMRSTLSPNKDIRGMRESV</sequence>
<feature type="transmembrane region" description="Helical" evidence="6">
    <location>
        <begin position="222"/>
        <end position="242"/>
    </location>
</feature>
<feature type="domain" description="Sugar phosphate transporter" evidence="7">
    <location>
        <begin position="21"/>
        <end position="297"/>
    </location>
</feature>
<name>A0AAW1PD47_9CHLO</name>
<evidence type="ECO:0000256" key="6">
    <source>
        <dbReference type="SAM" id="Phobius"/>
    </source>
</evidence>
<feature type="transmembrane region" description="Helical" evidence="6">
    <location>
        <begin position="44"/>
        <end position="65"/>
    </location>
</feature>
<comment type="caution">
    <text evidence="8">The sequence shown here is derived from an EMBL/GenBank/DDBJ whole genome shotgun (WGS) entry which is preliminary data.</text>
</comment>
<feature type="transmembrane region" description="Helical" evidence="6">
    <location>
        <begin position="254"/>
        <end position="275"/>
    </location>
</feature>
<dbReference type="Pfam" id="PF03151">
    <property type="entry name" value="TPT"/>
    <property type="match status" value="1"/>
</dbReference>
<feature type="region of interest" description="Disordered" evidence="5">
    <location>
        <begin position="322"/>
        <end position="356"/>
    </location>
</feature>
<dbReference type="InterPro" id="IPR050186">
    <property type="entry name" value="TPT_transporter"/>
</dbReference>
<organism evidence="8 9">
    <name type="scientific">[Myrmecia] bisecta</name>
    <dbReference type="NCBI Taxonomy" id="41462"/>
    <lineage>
        <taxon>Eukaryota</taxon>
        <taxon>Viridiplantae</taxon>
        <taxon>Chlorophyta</taxon>
        <taxon>core chlorophytes</taxon>
        <taxon>Trebouxiophyceae</taxon>
        <taxon>Trebouxiales</taxon>
        <taxon>Trebouxiaceae</taxon>
        <taxon>Myrmecia</taxon>
    </lineage>
</organism>
<dbReference type="GO" id="GO:0016020">
    <property type="term" value="C:membrane"/>
    <property type="evidence" value="ECO:0007669"/>
    <property type="project" value="UniProtKB-SubCell"/>
</dbReference>
<evidence type="ECO:0000256" key="5">
    <source>
        <dbReference type="SAM" id="MobiDB-lite"/>
    </source>
</evidence>
<comment type="subcellular location">
    <subcellularLocation>
        <location evidence="1">Membrane</location>
        <topology evidence="1">Multi-pass membrane protein</topology>
    </subcellularLocation>
</comment>
<keyword evidence="2 6" id="KW-0812">Transmembrane</keyword>
<evidence type="ECO:0000256" key="4">
    <source>
        <dbReference type="ARBA" id="ARBA00023136"/>
    </source>
</evidence>
<evidence type="ECO:0000256" key="3">
    <source>
        <dbReference type="ARBA" id="ARBA00022989"/>
    </source>
</evidence>
<feature type="transmembrane region" description="Helical" evidence="6">
    <location>
        <begin position="102"/>
        <end position="122"/>
    </location>
</feature>
<evidence type="ECO:0000256" key="1">
    <source>
        <dbReference type="ARBA" id="ARBA00004141"/>
    </source>
</evidence>
<evidence type="ECO:0000313" key="9">
    <source>
        <dbReference type="Proteomes" id="UP001489004"/>
    </source>
</evidence>
<dbReference type="Proteomes" id="UP001489004">
    <property type="component" value="Unassembled WGS sequence"/>
</dbReference>
<keyword evidence="3 6" id="KW-1133">Transmembrane helix</keyword>
<feature type="transmembrane region" description="Helical" evidence="6">
    <location>
        <begin position="281"/>
        <end position="300"/>
    </location>
</feature>
<dbReference type="InterPro" id="IPR004853">
    <property type="entry name" value="Sugar_P_trans_dom"/>
</dbReference>
<accession>A0AAW1PD47</accession>
<feature type="transmembrane region" description="Helical" evidence="6">
    <location>
        <begin position="12"/>
        <end position="32"/>
    </location>
</feature>
<dbReference type="EMBL" id="JALJOR010000014">
    <property type="protein sequence ID" value="KAK9806341.1"/>
    <property type="molecule type" value="Genomic_DNA"/>
</dbReference>
<dbReference type="PANTHER" id="PTHR11132">
    <property type="entry name" value="SOLUTE CARRIER FAMILY 35"/>
    <property type="match status" value="1"/>
</dbReference>
<evidence type="ECO:0000256" key="2">
    <source>
        <dbReference type="ARBA" id="ARBA00022692"/>
    </source>
</evidence>
<evidence type="ECO:0000259" key="7">
    <source>
        <dbReference type="Pfam" id="PF03151"/>
    </source>
</evidence>
<keyword evidence="9" id="KW-1185">Reference proteome</keyword>
<dbReference type="SUPFAM" id="SSF103481">
    <property type="entry name" value="Multidrug resistance efflux transporter EmrE"/>
    <property type="match status" value="1"/>
</dbReference>
<dbReference type="AlphaFoldDB" id="A0AAW1PD47"/>
<protein>
    <recommendedName>
        <fullName evidence="7">Sugar phosphate transporter domain-containing protein</fullName>
    </recommendedName>
</protein>
<keyword evidence="4 6" id="KW-0472">Membrane</keyword>
<dbReference type="InterPro" id="IPR037185">
    <property type="entry name" value="EmrE-like"/>
</dbReference>
<gene>
    <name evidence="8" type="ORF">WJX72_010712</name>
</gene>
<evidence type="ECO:0000313" key="8">
    <source>
        <dbReference type="EMBL" id="KAK9806341.1"/>
    </source>
</evidence>
<proteinExistence type="predicted"/>